<sequence length="352" mass="41185">MRRSFYNKLDHEGPSRDNQDKQKRGNAECTPEKDFMCKICDKAFHKKHNLNNHMQRIHSSNKPYACNLCKRRFSYRKAWETHTESHRFEKIFSCEICGKISSSGDGLKKHIMTHTNERPHSCTKCGAKFRFKWILRQHLRTLHSDRRQFTCAICNRGYENEQKLMIHTENDHKEGSLGELYLCEHCGREFSDATRFQTHKVVCDAYSETFEDQLRLESHVKTRLNEKPFMCNICGNEYKFRHDLNNHMENHIDNQESLLVDIGGQVFDDTNRLTEYITQEESREVSSPLPGFGERSGMDEMEDYMDRQRSETISKNLAGSQGVEMVCGPSQCYLESYGTDEPNYQQDSVAGE</sequence>
<dbReference type="Proteomes" id="UP001239111">
    <property type="component" value="Chromosome 3"/>
</dbReference>
<evidence type="ECO:0000313" key="1">
    <source>
        <dbReference type="EMBL" id="KAJ8669594.1"/>
    </source>
</evidence>
<proteinExistence type="predicted"/>
<accession>A0ACC2NED0</accession>
<keyword evidence="2" id="KW-1185">Reference proteome</keyword>
<protein>
    <submittedName>
        <fullName evidence="1">Uncharacterized protein</fullName>
    </submittedName>
</protein>
<dbReference type="EMBL" id="CM056743">
    <property type="protein sequence ID" value="KAJ8669594.1"/>
    <property type="molecule type" value="Genomic_DNA"/>
</dbReference>
<gene>
    <name evidence="1" type="ORF">QAD02_000853</name>
</gene>
<organism evidence="1 2">
    <name type="scientific">Eretmocerus hayati</name>
    <dbReference type="NCBI Taxonomy" id="131215"/>
    <lineage>
        <taxon>Eukaryota</taxon>
        <taxon>Metazoa</taxon>
        <taxon>Ecdysozoa</taxon>
        <taxon>Arthropoda</taxon>
        <taxon>Hexapoda</taxon>
        <taxon>Insecta</taxon>
        <taxon>Pterygota</taxon>
        <taxon>Neoptera</taxon>
        <taxon>Endopterygota</taxon>
        <taxon>Hymenoptera</taxon>
        <taxon>Apocrita</taxon>
        <taxon>Proctotrupomorpha</taxon>
        <taxon>Chalcidoidea</taxon>
        <taxon>Aphelinidae</taxon>
        <taxon>Aphelininae</taxon>
        <taxon>Eretmocerus</taxon>
    </lineage>
</organism>
<comment type="caution">
    <text evidence="1">The sequence shown here is derived from an EMBL/GenBank/DDBJ whole genome shotgun (WGS) entry which is preliminary data.</text>
</comment>
<evidence type="ECO:0000313" key="2">
    <source>
        <dbReference type="Proteomes" id="UP001239111"/>
    </source>
</evidence>
<name>A0ACC2NED0_9HYME</name>
<reference evidence="1" key="1">
    <citation type="submission" date="2023-04" db="EMBL/GenBank/DDBJ databases">
        <title>A chromosome-level genome assembly of the parasitoid wasp Eretmocerus hayati.</title>
        <authorList>
            <person name="Zhong Y."/>
            <person name="Liu S."/>
            <person name="Liu Y."/>
        </authorList>
    </citation>
    <scope>NUCLEOTIDE SEQUENCE</scope>
    <source>
        <strain evidence="1">ZJU_SS_LIU_2023</strain>
    </source>
</reference>